<comment type="caution">
    <text evidence="6">The sequence shown here is derived from an EMBL/GenBank/DDBJ whole genome shotgun (WGS) entry which is preliminary data.</text>
</comment>
<dbReference type="InterPro" id="IPR050097">
    <property type="entry name" value="Ferredoxin-NADP_redctase_2"/>
</dbReference>
<dbReference type="InterPro" id="IPR023753">
    <property type="entry name" value="FAD/NAD-binding_dom"/>
</dbReference>
<dbReference type="PANTHER" id="PTHR48105">
    <property type="entry name" value="THIOREDOXIN REDUCTASE 1-RELATED-RELATED"/>
    <property type="match status" value="1"/>
</dbReference>
<evidence type="ECO:0000313" key="6">
    <source>
        <dbReference type="EMBL" id="KAJ5264728.1"/>
    </source>
</evidence>
<reference evidence="6 7" key="1">
    <citation type="journal article" date="2023" name="IMA Fungus">
        <title>Comparative genomic study of the Penicillium genus elucidates a diverse pangenome and 15 lateral gene transfer events.</title>
        <authorList>
            <person name="Petersen C."/>
            <person name="Sorensen T."/>
            <person name="Nielsen M.R."/>
            <person name="Sondergaard T.E."/>
            <person name="Sorensen J.L."/>
            <person name="Fitzpatrick D.A."/>
            <person name="Frisvad J.C."/>
            <person name="Nielsen K.L."/>
        </authorList>
    </citation>
    <scope>NUCLEOTIDE SEQUENCE [LARGE SCALE GENOMIC DNA]</scope>
    <source>
        <strain evidence="6 7">IBT 3361</strain>
    </source>
</reference>
<keyword evidence="3" id="KW-0560">Oxidoreductase</keyword>
<evidence type="ECO:0000256" key="4">
    <source>
        <dbReference type="SAM" id="MobiDB-lite"/>
    </source>
</evidence>
<dbReference type="InterPro" id="IPR036188">
    <property type="entry name" value="FAD/NAD-bd_sf"/>
</dbReference>
<evidence type="ECO:0000259" key="5">
    <source>
        <dbReference type="Pfam" id="PF07992"/>
    </source>
</evidence>
<dbReference type="Pfam" id="PF07992">
    <property type="entry name" value="Pyr_redox_2"/>
    <property type="match status" value="2"/>
</dbReference>
<sequence>MSSTPADVLIIGAGPSGLAVATGLARQAYTTIVFDAGDYRNARAEYMHNVPGFDHTPPEFFRNEAKNDISRRYDTVTFENVNVVEIGKARLRLPNAERGPVHGQERRHAGQSKRNEEDAEESQDSFEVLDSKGRVWEGRKVVLASGVTDEMLPIEGYAQCWAKGIYHCLFLFCDGCEWRGLYSNAGVLAIDDCAPPDTVKHLARSARRLVERITIYTDGDKALGEQITGHVEDVDAVRIESGTIMKFEKVQKQSAKAEGFKEAVMKVHLEDGRTITEGFIVHKPKTRLNNLRLITQLGIEVNAQGDIQANESGETNTPGILAVGDCALPTKTVIQAMASGAAAAAKLTCLFA</sequence>
<feature type="compositionally biased region" description="Basic and acidic residues" evidence="4">
    <location>
        <begin position="99"/>
        <end position="116"/>
    </location>
</feature>
<feature type="domain" description="FAD/NAD(P)-binding" evidence="5">
    <location>
        <begin position="7"/>
        <end position="160"/>
    </location>
</feature>
<dbReference type="PRINTS" id="PR00368">
    <property type="entry name" value="FADPNR"/>
</dbReference>
<evidence type="ECO:0000256" key="3">
    <source>
        <dbReference type="ARBA" id="ARBA00023002"/>
    </source>
</evidence>
<name>A0ABQ8WED0_PENCH</name>
<accession>A0ABQ8WED0</accession>
<organism evidence="6 7">
    <name type="scientific">Penicillium chrysogenum</name>
    <name type="common">Penicillium notatum</name>
    <dbReference type="NCBI Taxonomy" id="5076"/>
    <lineage>
        <taxon>Eukaryota</taxon>
        <taxon>Fungi</taxon>
        <taxon>Dikarya</taxon>
        <taxon>Ascomycota</taxon>
        <taxon>Pezizomycotina</taxon>
        <taxon>Eurotiomycetes</taxon>
        <taxon>Eurotiomycetidae</taxon>
        <taxon>Eurotiales</taxon>
        <taxon>Aspergillaceae</taxon>
        <taxon>Penicillium</taxon>
        <taxon>Penicillium chrysogenum species complex</taxon>
    </lineage>
</organism>
<dbReference type="PRINTS" id="PR00469">
    <property type="entry name" value="PNDRDTASEII"/>
</dbReference>
<evidence type="ECO:0000313" key="7">
    <source>
        <dbReference type="Proteomes" id="UP001220256"/>
    </source>
</evidence>
<dbReference type="SUPFAM" id="SSF51905">
    <property type="entry name" value="FAD/NAD(P)-binding domain"/>
    <property type="match status" value="1"/>
</dbReference>
<keyword evidence="7" id="KW-1185">Reference proteome</keyword>
<evidence type="ECO:0000256" key="1">
    <source>
        <dbReference type="ARBA" id="ARBA00009333"/>
    </source>
</evidence>
<dbReference type="Gene3D" id="3.50.50.60">
    <property type="entry name" value="FAD/NAD(P)-binding domain"/>
    <property type="match status" value="3"/>
</dbReference>
<proteinExistence type="inferred from homology"/>
<protein>
    <submittedName>
        <fullName evidence="6">Thioredoxin reductase</fullName>
    </submittedName>
</protein>
<gene>
    <name evidence="6" type="ORF">N7505_007521</name>
</gene>
<evidence type="ECO:0000256" key="2">
    <source>
        <dbReference type="ARBA" id="ARBA00022630"/>
    </source>
</evidence>
<feature type="domain" description="FAD/NAD(P)-binding" evidence="5">
    <location>
        <begin position="202"/>
        <end position="340"/>
    </location>
</feature>
<dbReference type="EMBL" id="JAPVEB010000004">
    <property type="protein sequence ID" value="KAJ5264728.1"/>
    <property type="molecule type" value="Genomic_DNA"/>
</dbReference>
<keyword evidence="2" id="KW-0285">Flavoprotein</keyword>
<comment type="similarity">
    <text evidence="1">Belongs to the class-II pyridine nucleotide-disulfide oxidoreductase family.</text>
</comment>
<dbReference type="Proteomes" id="UP001220256">
    <property type="component" value="Unassembled WGS sequence"/>
</dbReference>
<feature type="region of interest" description="Disordered" evidence="4">
    <location>
        <begin position="95"/>
        <end position="126"/>
    </location>
</feature>